<sequence>MPNPRESDLQNRNAVVSDNDTSSSSSPATAVTSPPKPIFGEHREFPLVYNPADRPRRSSPNRENNNKNKSDDAGPQSPSSVQTPRPHGQISHTPSGQESSAFHDTGAQPLDPSSTFQERLSALEAVWQSAESSVSRLGAALEKREDGKTVGEERRSPDRFFVIDEATRVEDHERESDERARVEGRAGKRKRSSEAEDAPTMRREGTKEGDRERRIEELREGLLEEEGKL</sequence>
<feature type="compositionally biased region" description="Basic and acidic residues" evidence="1">
    <location>
        <begin position="199"/>
        <end position="229"/>
    </location>
</feature>
<evidence type="ECO:0000313" key="2">
    <source>
        <dbReference type="EMBL" id="MDI1493402.1"/>
    </source>
</evidence>
<name>A0AA43QW52_9LECA</name>
<protein>
    <submittedName>
        <fullName evidence="2">Uncharacterized protein</fullName>
    </submittedName>
</protein>
<feature type="compositionally biased region" description="Low complexity" evidence="1">
    <location>
        <begin position="13"/>
        <end position="33"/>
    </location>
</feature>
<keyword evidence="3" id="KW-1185">Reference proteome</keyword>
<dbReference type="EMBL" id="JAPUFD010000026">
    <property type="protein sequence ID" value="MDI1493402.1"/>
    <property type="molecule type" value="Genomic_DNA"/>
</dbReference>
<evidence type="ECO:0000256" key="1">
    <source>
        <dbReference type="SAM" id="MobiDB-lite"/>
    </source>
</evidence>
<evidence type="ECO:0000313" key="3">
    <source>
        <dbReference type="Proteomes" id="UP001161017"/>
    </source>
</evidence>
<dbReference type="Proteomes" id="UP001161017">
    <property type="component" value="Unassembled WGS sequence"/>
</dbReference>
<accession>A0AA43QW52</accession>
<proteinExistence type="predicted"/>
<feature type="compositionally biased region" description="Basic and acidic residues" evidence="1">
    <location>
        <begin position="141"/>
        <end position="186"/>
    </location>
</feature>
<dbReference type="AlphaFoldDB" id="A0AA43QW52"/>
<gene>
    <name evidence="2" type="ORF">OHK93_005191</name>
</gene>
<organism evidence="2 3">
    <name type="scientific">Ramalina farinacea</name>
    <dbReference type="NCBI Taxonomy" id="258253"/>
    <lineage>
        <taxon>Eukaryota</taxon>
        <taxon>Fungi</taxon>
        <taxon>Dikarya</taxon>
        <taxon>Ascomycota</taxon>
        <taxon>Pezizomycotina</taxon>
        <taxon>Lecanoromycetes</taxon>
        <taxon>OSLEUM clade</taxon>
        <taxon>Lecanoromycetidae</taxon>
        <taxon>Lecanorales</taxon>
        <taxon>Lecanorineae</taxon>
        <taxon>Ramalinaceae</taxon>
        <taxon>Ramalina</taxon>
    </lineage>
</organism>
<feature type="compositionally biased region" description="Polar residues" evidence="1">
    <location>
        <begin position="90"/>
        <end position="102"/>
    </location>
</feature>
<reference evidence="2" key="1">
    <citation type="journal article" date="2023" name="Genome Biol. Evol.">
        <title>First Whole Genome Sequence and Flow Cytometry Genome Size Data for the Lichen-Forming Fungus Ramalina farinacea (Ascomycota).</title>
        <authorList>
            <person name="Llewellyn T."/>
            <person name="Mian S."/>
            <person name="Hill R."/>
            <person name="Leitch I.J."/>
            <person name="Gaya E."/>
        </authorList>
    </citation>
    <scope>NUCLEOTIDE SEQUENCE</scope>
    <source>
        <strain evidence="2">LIQ254RAFAR</strain>
    </source>
</reference>
<feature type="region of interest" description="Disordered" evidence="1">
    <location>
        <begin position="1"/>
        <end position="229"/>
    </location>
</feature>
<comment type="caution">
    <text evidence="2">The sequence shown here is derived from an EMBL/GenBank/DDBJ whole genome shotgun (WGS) entry which is preliminary data.</text>
</comment>